<dbReference type="EMBL" id="LR796304">
    <property type="protein sequence ID" value="CAB4135815.1"/>
    <property type="molecule type" value="Genomic_DNA"/>
</dbReference>
<gene>
    <name evidence="1" type="ORF">UFOVP286_70</name>
</gene>
<sequence>MKKLIKKLFTREKPLQTQEAKIYKSLNAAILTDIINQSNISGNTESNNNNK</sequence>
<proteinExistence type="predicted"/>
<accession>A0A6J5LN26</accession>
<organism evidence="1">
    <name type="scientific">uncultured Caudovirales phage</name>
    <dbReference type="NCBI Taxonomy" id="2100421"/>
    <lineage>
        <taxon>Viruses</taxon>
        <taxon>Duplodnaviria</taxon>
        <taxon>Heunggongvirae</taxon>
        <taxon>Uroviricota</taxon>
        <taxon>Caudoviricetes</taxon>
        <taxon>Peduoviridae</taxon>
        <taxon>Maltschvirus</taxon>
        <taxon>Maltschvirus maltsch</taxon>
    </lineage>
</organism>
<evidence type="ECO:0000313" key="1">
    <source>
        <dbReference type="EMBL" id="CAB4135815.1"/>
    </source>
</evidence>
<name>A0A6J5LN26_9CAUD</name>
<protein>
    <submittedName>
        <fullName evidence="1">Uncharacterized protein</fullName>
    </submittedName>
</protein>
<reference evidence="1" key="1">
    <citation type="submission" date="2020-04" db="EMBL/GenBank/DDBJ databases">
        <authorList>
            <person name="Chiriac C."/>
            <person name="Salcher M."/>
            <person name="Ghai R."/>
            <person name="Kavagutti S V."/>
        </authorList>
    </citation>
    <scope>NUCLEOTIDE SEQUENCE</scope>
</reference>